<reference evidence="2 3" key="1">
    <citation type="submission" date="2014-11" db="EMBL/GenBank/DDBJ databases">
        <authorList>
            <person name="Diene M.Seydina."/>
        </authorList>
    </citation>
    <scope>NUCLEOTIDE SEQUENCE [LARGE SCALE GENOMIC DNA]</scope>
    <source>
        <strain evidence="2 3">Neisseria meningitidis CHUV</strain>
    </source>
</reference>
<keyword evidence="1" id="KW-0472">Membrane</keyword>
<dbReference type="Pfam" id="PF10734">
    <property type="entry name" value="DUF2523"/>
    <property type="match status" value="1"/>
</dbReference>
<dbReference type="InterPro" id="IPR019670">
    <property type="entry name" value="DUF2523"/>
</dbReference>
<evidence type="ECO:0000256" key="1">
    <source>
        <dbReference type="SAM" id="Phobius"/>
    </source>
</evidence>
<sequence>MKLLAALIPLLMSVAGRILTALGLMAVTYSGVDRLVAHFQQAITSSITGAPQAMLQLFYISGGGTVLNILFGAIAFILSFKQMTKLATSIGKKK</sequence>
<keyword evidence="1" id="KW-0812">Transmembrane</keyword>
<evidence type="ECO:0000313" key="2">
    <source>
        <dbReference type="EMBL" id="CRL92509.1"/>
    </source>
</evidence>
<proteinExistence type="predicted"/>
<protein>
    <submittedName>
        <fullName evidence="2">FIG00761799: membrane protein</fullName>
    </submittedName>
</protein>
<dbReference type="EMBL" id="CVTF01000127">
    <property type="protein sequence ID" value="CRL92509.1"/>
    <property type="molecule type" value="Genomic_DNA"/>
</dbReference>
<dbReference type="Proteomes" id="UP000182715">
    <property type="component" value="Unassembled WGS sequence"/>
</dbReference>
<feature type="transmembrane region" description="Helical" evidence="1">
    <location>
        <begin position="57"/>
        <end position="80"/>
    </location>
</feature>
<organism evidence="2 3">
    <name type="scientific">Neisseria meningitidis serogroup B</name>
    <dbReference type="NCBI Taxonomy" id="491"/>
    <lineage>
        <taxon>Bacteria</taxon>
        <taxon>Pseudomonadati</taxon>
        <taxon>Pseudomonadota</taxon>
        <taxon>Betaproteobacteria</taxon>
        <taxon>Neisseriales</taxon>
        <taxon>Neisseriaceae</taxon>
        <taxon>Neisseria</taxon>
    </lineage>
</organism>
<evidence type="ECO:0000313" key="3">
    <source>
        <dbReference type="Proteomes" id="UP000182715"/>
    </source>
</evidence>
<dbReference type="AlphaFoldDB" id="A0A0H5DLR8"/>
<name>A0A0H5DLR8_NEIMI</name>
<accession>A0A0H5DLR8</accession>
<keyword evidence="1" id="KW-1133">Transmembrane helix</keyword>